<dbReference type="STRING" id="378806.STAUR_2578"/>
<dbReference type="Pfam" id="PF14279">
    <property type="entry name" value="HNH_5"/>
    <property type="match status" value="1"/>
</dbReference>
<dbReference type="InterPro" id="IPR029471">
    <property type="entry name" value="HNH_5"/>
</dbReference>
<accession>E3FHW0</accession>
<sequence length="282" mass="31644">MERLDFLNCIWCERPYPPAVQSREHVLPEFLGGNKTLPGGAVCKECNNNLNTWLDQPLKIQFQSLITHFDVRSGKRDSAASARVQVATNQGPIPATMLPGGQLTRPEHSRQARVRYGEEVLEEWIVRADVVEDFIDERRRHMNLVDVECIPLVLGAAFVNLRGKAEVLLRSTVRAGVNLVALKATELLSLPEFQGVRCYVLRSDCAVPEFRASASALLLKGGFEIKECRLEHAIFFYAEHGGSALFELRMFGDIFCRVQIAEEWSGPTTELKEQFLGGHQPP</sequence>
<dbReference type="Proteomes" id="UP000001351">
    <property type="component" value="Chromosome"/>
</dbReference>
<dbReference type="HOGENOM" id="CLU_986637_0_0_7"/>
<dbReference type="RefSeq" id="WP_013375315.1">
    <property type="nucleotide sequence ID" value="NC_014623.1"/>
</dbReference>
<dbReference type="KEGG" id="sur:STAUR_2578"/>
<dbReference type="EMBL" id="CP002271">
    <property type="protein sequence ID" value="ADO70382.1"/>
    <property type="molecule type" value="Genomic_DNA"/>
</dbReference>
<dbReference type="OrthoDB" id="346241at2"/>
<feature type="domain" description="HNH endonuclease 5" evidence="1">
    <location>
        <begin position="9"/>
        <end position="62"/>
    </location>
</feature>
<protein>
    <recommendedName>
        <fullName evidence="1">HNH endonuclease 5 domain-containing protein</fullName>
    </recommendedName>
</protein>
<evidence type="ECO:0000259" key="1">
    <source>
        <dbReference type="Pfam" id="PF14279"/>
    </source>
</evidence>
<proteinExistence type="predicted"/>
<reference evidence="2 3" key="1">
    <citation type="journal article" date="2011" name="Mol. Biol. Evol.">
        <title>Comparative genomic analysis of fruiting body formation in Myxococcales.</title>
        <authorList>
            <person name="Huntley S."/>
            <person name="Hamann N."/>
            <person name="Wegener-Feldbrugge S."/>
            <person name="Treuner-Lange A."/>
            <person name="Kube M."/>
            <person name="Reinhardt R."/>
            <person name="Klages S."/>
            <person name="Muller R."/>
            <person name="Ronning C.M."/>
            <person name="Nierman W.C."/>
            <person name="Sogaard-Andersen L."/>
        </authorList>
    </citation>
    <scope>NUCLEOTIDE SEQUENCE [LARGE SCALE GENOMIC DNA]</scope>
    <source>
        <strain evidence="2 3">DW4/3-1</strain>
    </source>
</reference>
<name>E3FHW0_STIAD</name>
<dbReference type="AlphaFoldDB" id="E3FHW0"/>
<evidence type="ECO:0000313" key="2">
    <source>
        <dbReference type="EMBL" id="ADO70382.1"/>
    </source>
</evidence>
<gene>
    <name evidence="2" type="ordered locus">STAUR_2578</name>
</gene>
<evidence type="ECO:0000313" key="3">
    <source>
        <dbReference type="Proteomes" id="UP000001351"/>
    </source>
</evidence>
<keyword evidence="3" id="KW-1185">Reference proteome</keyword>
<organism evidence="2 3">
    <name type="scientific">Stigmatella aurantiaca (strain DW4/3-1)</name>
    <dbReference type="NCBI Taxonomy" id="378806"/>
    <lineage>
        <taxon>Bacteria</taxon>
        <taxon>Pseudomonadati</taxon>
        <taxon>Myxococcota</taxon>
        <taxon>Myxococcia</taxon>
        <taxon>Myxococcales</taxon>
        <taxon>Cystobacterineae</taxon>
        <taxon>Archangiaceae</taxon>
        <taxon>Stigmatella</taxon>
    </lineage>
</organism>